<proteinExistence type="predicted"/>
<accession>A0ACC0D0N4</accession>
<dbReference type="Proteomes" id="UP001497680">
    <property type="component" value="Unassembled WGS sequence"/>
</dbReference>
<reference evidence="1 2" key="1">
    <citation type="journal article" date="2022" name="New Phytol.">
        <title>Ecological generalism drives hyperdiversity of secondary metabolite gene clusters in xylarialean endophytes.</title>
        <authorList>
            <person name="Franco M.E.E."/>
            <person name="Wisecaver J.H."/>
            <person name="Arnold A.E."/>
            <person name="Ju Y.M."/>
            <person name="Slot J.C."/>
            <person name="Ahrendt S."/>
            <person name="Moore L.P."/>
            <person name="Eastman K.E."/>
            <person name="Scott K."/>
            <person name="Konkel Z."/>
            <person name="Mondo S.J."/>
            <person name="Kuo A."/>
            <person name="Hayes R.D."/>
            <person name="Haridas S."/>
            <person name="Andreopoulos B."/>
            <person name="Riley R."/>
            <person name="LaButti K."/>
            <person name="Pangilinan J."/>
            <person name="Lipzen A."/>
            <person name="Amirebrahimi M."/>
            <person name="Yan J."/>
            <person name="Adam C."/>
            <person name="Keymanesh K."/>
            <person name="Ng V."/>
            <person name="Louie K."/>
            <person name="Northen T."/>
            <person name="Drula E."/>
            <person name="Henrissat B."/>
            <person name="Hsieh H.M."/>
            <person name="Youens-Clark K."/>
            <person name="Lutzoni F."/>
            <person name="Miadlikowska J."/>
            <person name="Eastwood D.C."/>
            <person name="Hamelin R.C."/>
            <person name="Grigoriev I.V."/>
            <person name="U'Ren J.M."/>
        </authorList>
    </citation>
    <scope>NUCLEOTIDE SEQUENCE [LARGE SCALE GENOMIC DNA]</scope>
    <source>
        <strain evidence="1 2">ER1909</strain>
    </source>
</reference>
<protein>
    <submittedName>
        <fullName evidence="1">Membrane-associated, eicosanoid/glutathione metabolism protein</fullName>
    </submittedName>
</protein>
<evidence type="ECO:0000313" key="2">
    <source>
        <dbReference type="Proteomes" id="UP001497680"/>
    </source>
</evidence>
<comment type="caution">
    <text evidence="1">The sequence shown here is derived from an EMBL/GenBank/DDBJ whole genome shotgun (WGS) entry which is preliminary data.</text>
</comment>
<name>A0ACC0D0N4_9PEZI</name>
<gene>
    <name evidence="1" type="ORF">F4821DRAFT_131186</name>
</gene>
<organism evidence="1 2">
    <name type="scientific">Hypoxylon rubiginosum</name>
    <dbReference type="NCBI Taxonomy" id="110542"/>
    <lineage>
        <taxon>Eukaryota</taxon>
        <taxon>Fungi</taxon>
        <taxon>Dikarya</taxon>
        <taxon>Ascomycota</taxon>
        <taxon>Pezizomycotina</taxon>
        <taxon>Sordariomycetes</taxon>
        <taxon>Xylariomycetidae</taxon>
        <taxon>Xylariales</taxon>
        <taxon>Hypoxylaceae</taxon>
        <taxon>Hypoxylon</taxon>
    </lineage>
</organism>
<keyword evidence="2" id="KW-1185">Reference proteome</keyword>
<dbReference type="EMBL" id="MU394317">
    <property type="protein sequence ID" value="KAI6086249.1"/>
    <property type="molecule type" value="Genomic_DNA"/>
</dbReference>
<evidence type="ECO:0000313" key="1">
    <source>
        <dbReference type="EMBL" id="KAI6086249.1"/>
    </source>
</evidence>
<sequence>MSYQPGLRLPVTGAFALPFAGYFVFLSLRVSLTRIAQQVALGDTVPPPPPSFSSSAAAAKKDDSPPPPPPSSSSSPSPSASAVSSPSPYPSYGPLQLATRAHQNFAENVPLALVLAAVAELNGAEPGRLATGLAVLFGLRVLHAEFGLNRPDALGIGRPVGYYGTMAWVGWLAGWSAWLVYTG</sequence>